<reference evidence="1" key="1">
    <citation type="submission" date="2014-11" db="EMBL/GenBank/DDBJ databases">
        <authorList>
            <person name="Amaro Gonzalez C."/>
        </authorList>
    </citation>
    <scope>NUCLEOTIDE SEQUENCE</scope>
</reference>
<accession>A0A0E9W623</accession>
<dbReference type="AlphaFoldDB" id="A0A0E9W623"/>
<evidence type="ECO:0000313" key="1">
    <source>
        <dbReference type="EMBL" id="JAH85751.1"/>
    </source>
</evidence>
<proteinExistence type="predicted"/>
<name>A0A0E9W623_ANGAN</name>
<protein>
    <submittedName>
        <fullName evidence="1">Uncharacterized protein</fullName>
    </submittedName>
</protein>
<sequence length="39" mass="4216">MSECVSELKASFASNKPYVIEQATNIILISDITSVNGEL</sequence>
<reference evidence="1" key="2">
    <citation type="journal article" date="2015" name="Fish Shellfish Immunol.">
        <title>Early steps in the European eel (Anguilla anguilla)-Vibrio vulnificus interaction in the gills: Role of the RtxA13 toxin.</title>
        <authorList>
            <person name="Callol A."/>
            <person name="Pajuelo D."/>
            <person name="Ebbesson L."/>
            <person name="Teles M."/>
            <person name="MacKenzie S."/>
            <person name="Amaro C."/>
        </authorList>
    </citation>
    <scope>NUCLEOTIDE SEQUENCE</scope>
</reference>
<organism evidence="1">
    <name type="scientific">Anguilla anguilla</name>
    <name type="common">European freshwater eel</name>
    <name type="synonym">Muraena anguilla</name>
    <dbReference type="NCBI Taxonomy" id="7936"/>
    <lineage>
        <taxon>Eukaryota</taxon>
        <taxon>Metazoa</taxon>
        <taxon>Chordata</taxon>
        <taxon>Craniata</taxon>
        <taxon>Vertebrata</taxon>
        <taxon>Euteleostomi</taxon>
        <taxon>Actinopterygii</taxon>
        <taxon>Neopterygii</taxon>
        <taxon>Teleostei</taxon>
        <taxon>Anguilliformes</taxon>
        <taxon>Anguillidae</taxon>
        <taxon>Anguilla</taxon>
    </lineage>
</organism>
<dbReference type="EMBL" id="GBXM01022826">
    <property type="protein sequence ID" value="JAH85751.1"/>
    <property type="molecule type" value="Transcribed_RNA"/>
</dbReference>